<organism evidence="1">
    <name type="scientific">Brassica oleracea</name>
    <name type="common">Wild cabbage</name>
    <dbReference type="NCBI Taxonomy" id="3712"/>
    <lineage>
        <taxon>Eukaryota</taxon>
        <taxon>Viridiplantae</taxon>
        <taxon>Streptophyta</taxon>
        <taxon>Embryophyta</taxon>
        <taxon>Tracheophyta</taxon>
        <taxon>Spermatophyta</taxon>
        <taxon>Magnoliopsida</taxon>
        <taxon>eudicotyledons</taxon>
        <taxon>Gunneridae</taxon>
        <taxon>Pentapetalae</taxon>
        <taxon>rosids</taxon>
        <taxon>malvids</taxon>
        <taxon>Brassicales</taxon>
        <taxon>Brassicaceae</taxon>
        <taxon>Brassiceae</taxon>
        <taxon>Brassica</taxon>
    </lineage>
</organism>
<evidence type="ECO:0000313" key="1">
    <source>
        <dbReference type="EMBL" id="VDD36621.1"/>
    </source>
</evidence>
<dbReference type="AlphaFoldDB" id="A0A3P6EK29"/>
<reference evidence="1" key="1">
    <citation type="submission" date="2018-11" db="EMBL/GenBank/DDBJ databases">
        <authorList>
            <consortium name="Genoscope - CEA"/>
            <person name="William W."/>
        </authorList>
    </citation>
    <scope>NUCLEOTIDE SEQUENCE</scope>
</reference>
<accession>A0A3P6EK29</accession>
<proteinExistence type="predicted"/>
<dbReference type="EMBL" id="LR031876">
    <property type="protein sequence ID" value="VDD36621.1"/>
    <property type="molecule type" value="Genomic_DNA"/>
</dbReference>
<gene>
    <name evidence="1" type="ORF">BOLC7T42181H</name>
</gene>
<name>A0A3P6EK29_BRAOL</name>
<sequence length="36" mass="4219">MGAKSRREGSQRTESYYRTEFLERALSCESCSRLTE</sequence>
<protein>
    <submittedName>
        <fullName evidence="1">Uncharacterized protein</fullName>
    </submittedName>
</protein>